<proteinExistence type="predicted"/>
<dbReference type="Proteomes" id="UP000317894">
    <property type="component" value="Unassembled WGS sequence"/>
</dbReference>
<dbReference type="Gene3D" id="3.40.50.720">
    <property type="entry name" value="NAD(P)-binding Rossmann-like Domain"/>
    <property type="match status" value="1"/>
</dbReference>
<dbReference type="RefSeq" id="WP_144335122.1">
    <property type="nucleotide sequence ID" value="NZ_VJWA01000002.1"/>
</dbReference>
<protein>
    <submittedName>
        <fullName evidence="2">NAD-dependent epimerase/dehydratase family protein</fullName>
    </submittedName>
</protein>
<keyword evidence="3" id="KW-1185">Reference proteome</keyword>
<dbReference type="AlphaFoldDB" id="A0A552U9R2"/>
<gene>
    <name evidence="2" type="ORF">FMM06_14930</name>
</gene>
<accession>A0A552U9R2</accession>
<evidence type="ECO:0000259" key="1">
    <source>
        <dbReference type="Pfam" id="PF05368"/>
    </source>
</evidence>
<dbReference type="PANTHER" id="PTHR43162:SF1">
    <property type="entry name" value="PRESTALK A DIFFERENTIATION PROTEIN A"/>
    <property type="match status" value="1"/>
</dbReference>
<dbReference type="InterPro" id="IPR036291">
    <property type="entry name" value="NAD(P)-bd_dom_sf"/>
</dbReference>
<organism evidence="2 3">
    <name type="scientific">Glacieibacterium frigidum</name>
    <dbReference type="NCBI Taxonomy" id="2593303"/>
    <lineage>
        <taxon>Bacteria</taxon>
        <taxon>Pseudomonadati</taxon>
        <taxon>Pseudomonadota</taxon>
        <taxon>Alphaproteobacteria</taxon>
        <taxon>Sphingomonadales</taxon>
        <taxon>Sphingosinicellaceae</taxon>
        <taxon>Glacieibacterium</taxon>
    </lineage>
</organism>
<name>A0A552U9R2_9SPHN</name>
<dbReference type="Pfam" id="PF05368">
    <property type="entry name" value="NmrA"/>
    <property type="match status" value="1"/>
</dbReference>
<evidence type="ECO:0000313" key="2">
    <source>
        <dbReference type="EMBL" id="TRW14952.1"/>
    </source>
</evidence>
<dbReference type="OrthoDB" id="7771794at2"/>
<evidence type="ECO:0000313" key="3">
    <source>
        <dbReference type="Proteomes" id="UP000317894"/>
    </source>
</evidence>
<dbReference type="InterPro" id="IPR008030">
    <property type="entry name" value="NmrA-like"/>
</dbReference>
<dbReference type="PANTHER" id="PTHR43162">
    <property type="match status" value="1"/>
</dbReference>
<dbReference type="InterPro" id="IPR051604">
    <property type="entry name" value="Ergot_Alk_Oxidoreductase"/>
</dbReference>
<reference evidence="2 3" key="1">
    <citation type="submission" date="2019-07" db="EMBL/GenBank/DDBJ databases">
        <title>Novel species isolated from glacier.</title>
        <authorList>
            <person name="Liu Q."/>
            <person name="Xin Y.-H."/>
        </authorList>
    </citation>
    <scope>NUCLEOTIDE SEQUENCE [LARGE SCALE GENOMIC DNA]</scope>
    <source>
        <strain evidence="2 3">LB1R16</strain>
    </source>
</reference>
<dbReference type="EMBL" id="VJWA01000002">
    <property type="protein sequence ID" value="TRW14952.1"/>
    <property type="molecule type" value="Genomic_DNA"/>
</dbReference>
<comment type="caution">
    <text evidence="2">The sequence shown here is derived from an EMBL/GenBank/DDBJ whole genome shotgun (WGS) entry which is preliminary data.</text>
</comment>
<dbReference type="Gene3D" id="3.90.25.10">
    <property type="entry name" value="UDP-galactose 4-epimerase, domain 1"/>
    <property type="match status" value="1"/>
</dbReference>
<sequence length="287" mass="30354">MFIVMGATGNVGAAVADELLAHNEEVTILTRHPEDADAWTKKGAIVARADVNDIASLREAFRRGRRAFLLYPPADPSGNTDATERRSIANILAALAGSDLEKVVAASTYGAQPGEAIGDLSTLWEVEKGLQSQPIPAAINRGAYYMTNWLSFTETVRETGTLPSMFPVDTQMPMVAPADLGKAAATRLLGSVGDTGIRYFEGPKRYTPQDVANAFAMTLGREVRVDVAPRTTWEAAFEGAGFSPEAASAYARMTAVSLDSGFDKPASPSLGATDLHTFIAAAVASKA</sequence>
<dbReference type="SUPFAM" id="SSF51735">
    <property type="entry name" value="NAD(P)-binding Rossmann-fold domains"/>
    <property type="match status" value="1"/>
</dbReference>
<feature type="domain" description="NmrA-like" evidence="1">
    <location>
        <begin position="3"/>
        <end position="233"/>
    </location>
</feature>